<dbReference type="InterPro" id="IPR028090">
    <property type="entry name" value="JAB_dom_prok"/>
</dbReference>
<dbReference type="RefSeq" id="WP_271921732.1">
    <property type="nucleotide sequence ID" value="NZ_JAQNDO010000001.1"/>
</dbReference>
<evidence type="ECO:0000256" key="5">
    <source>
        <dbReference type="ARBA" id="ARBA00023049"/>
    </source>
</evidence>
<dbReference type="Pfam" id="PF14464">
    <property type="entry name" value="Prok-JAB"/>
    <property type="match status" value="1"/>
</dbReference>
<evidence type="ECO:0000256" key="3">
    <source>
        <dbReference type="ARBA" id="ARBA00022801"/>
    </source>
</evidence>
<evidence type="ECO:0000256" key="1">
    <source>
        <dbReference type="ARBA" id="ARBA00022670"/>
    </source>
</evidence>
<accession>A0ABT5ESL4</accession>
<proteinExistence type="predicted"/>
<feature type="domain" description="JAB" evidence="6">
    <location>
        <begin position="26"/>
        <end position="148"/>
    </location>
</feature>
<dbReference type="Gene3D" id="3.40.140.10">
    <property type="entry name" value="Cytidine Deaminase, domain 2"/>
    <property type="match status" value="1"/>
</dbReference>
<keyword evidence="4" id="KW-0862">Zinc</keyword>
<dbReference type="SUPFAM" id="SSF102712">
    <property type="entry name" value="JAB1/MPN domain"/>
    <property type="match status" value="1"/>
</dbReference>
<protein>
    <submittedName>
        <fullName evidence="7">Mov34/MPN/PAD-1 family protein</fullName>
    </submittedName>
</protein>
<comment type="caution">
    <text evidence="7">The sequence shown here is derived from an EMBL/GenBank/DDBJ whole genome shotgun (WGS) entry which is preliminary data.</text>
</comment>
<keyword evidence="2" id="KW-0479">Metal-binding</keyword>
<evidence type="ECO:0000313" key="7">
    <source>
        <dbReference type="EMBL" id="MDC0744812.1"/>
    </source>
</evidence>
<evidence type="ECO:0000313" key="8">
    <source>
        <dbReference type="Proteomes" id="UP001221411"/>
    </source>
</evidence>
<evidence type="ECO:0000256" key="4">
    <source>
        <dbReference type="ARBA" id="ARBA00022833"/>
    </source>
</evidence>
<name>A0ABT5ESL4_9BACT</name>
<reference evidence="7 8" key="1">
    <citation type="submission" date="2022-11" db="EMBL/GenBank/DDBJ databases">
        <title>Minimal conservation of predation-associated metabolite biosynthetic gene clusters underscores biosynthetic potential of Myxococcota including descriptions for ten novel species: Archangium lansinium sp. nov., Myxococcus landrumus sp. nov., Nannocystis bai.</title>
        <authorList>
            <person name="Ahearne A."/>
            <person name="Stevens C."/>
            <person name="Dowd S."/>
        </authorList>
    </citation>
    <scope>NUCLEOTIDE SEQUENCE [LARGE SCALE GENOMIC DNA]</scope>
    <source>
        <strain evidence="7 8">RJM3</strain>
    </source>
</reference>
<dbReference type="Proteomes" id="UP001221411">
    <property type="component" value="Unassembled WGS sequence"/>
</dbReference>
<organism evidence="7 8">
    <name type="scientific">Polyangium mundeleinium</name>
    <dbReference type="NCBI Taxonomy" id="2995306"/>
    <lineage>
        <taxon>Bacteria</taxon>
        <taxon>Pseudomonadati</taxon>
        <taxon>Myxococcota</taxon>
        <taxon>Polyangia</taxon>
        <taxon>Polyangiales</taxon>
        <taxon>Polyangiaceae</taxon>
        <taxon>Polyangium</taxon>
    </lineage>
</organism>
<evidence type="ECO:0000259" key="6">
    <source>
        <dbReference type="Pfam" id="PF14464"/>
    </source>
</evidence>
<keyword evidence="3" id="KW-0378">Hydrolase</keyword>
<gene>
    <name evidence="7" type="ORF">POL67_26000</name>
</gene>
<keyword evidence="5" id="KW-0482">Metalloprotease</keyword>
<sequence length="175" mass="19006">MSRSRTGVALRSADHRFGLVLPPAQISALLSFAVKAGHKETGGVLVGRYNEAYDCAHVTRVSGPPRGSRASESSFVRGAGGVTRWLERLWNAGRGAYYLGEWHFHPFAPPTASWDDRMQMADIARSGEYRCPEPLLVILGGDPRRSWDVHAYVFPGGSACVALQRSGVEIPRVGG</sequence>
<keyword evidence="1" id="KW-0645">Protease</keyword>
<dbReference type="EMBL" id="JAQNDO010000001">
    <property type="protein sequence ID" value="MDC0744812.1"/>
    <property type="molecule type" value="Genomic_DNA"/>
</dbReference>
<evidence type="ECO:0000256" key="2">
    <source>
        <dbReference type="ARBA" id="ARBA00022723"/>
    </source>
</evidence>
<keyword evidence="8" id="KW-1185">Reference proteome</keyword>